<evidence type="ECO:0000313" key="2">
    <source>
        <dbReference type="Proteomes" id="UP000291981"/>
    </source>
</evidence>
<dbReference type="OrthoDB" id="1444916at2"/>
<dbReference type="RefSeq" id="WP_130609826.1">
    <property type="nucleotide sequence ID" value="NZ_SGIU01000001.1"/>
</dbReference>
<protein>
    <submittedName>
        <fullName evidence="1">Uncharacterized protein</fullName>
    </submittedName>
</protein>
<dbReference type="EMBL" id="SGIU01000001">
    <property type="protein sequence ID" value="TAI48916.1"/>
    <property type="molecule type" value="Genomic_DNA"/>
</dbReference>
<gene>
    <name evidence="1" type="ORF">EW142_03720</name>
</gene>
<keyword evidence="2" id="KW-1185">Reference proteome</keyword>
<dbReference type="AlphaFoldDB" id="A0A4Q8QKZ9"/>
<dbReference type="Proteomes" id="UP000291981">
    <property type="component" value="Unassembled WGS sequence"/>
</dbReference>
<proteinExistence type="predicted"/>
<evidence type="ECO:0000313" key="1">
    <source>
        <dbReference type="EMBL" id="TAI48916.1"/>
    </source>
</evidence>
<sequence>MKNFMLFLFLVALAGPLTTLNAQKGMGESEGIAKTGEIPEMQTISGLVTEIKKGPCTYTVGKSVSGTHLMVQTEDDVVLNIHLGPTAKIFDFIEDAKGHHLEAIVFTTEKLPENHFIAKEVTYNENKLVLRNGYLKPFWAHKKGREYWK</sequence>
<reference evidence="1 2" key="1">
    <citation type="submission" date="2019-02" db="EMBL/GenBank/DDBJ databases">
        <title>Draft genome sequence of Muricauda sp. 176CP4-71.</title>
        <authorList>
            <person name="Park J.-S."/>
        </authorList>
    </citation>
    <scope>NUCLEOTIDE SEQUENCE [LARGE SCALE GENOMIC DNA]</scope>
    <source>
        <strain evidence="1 2">176CP4-71</strain>
    </source>
</reference>
<comment type="caution">
    <text evidence="1">The sequence shown here is derived from an EMBL/GenBank/DDBJ whole genome shotgun (WGS) entry which is preliminary data.</text>
</comment>
<name>A0A4Q8QKZ9_9FLAO</name>
<organism evidence="1 2">
    <name type="scientific">Flagellimonas allohymeniacidonis</name>
    <dbReference type="NCBI Taxonomy" id="2517819"/>
    <lineage>
        <taxon>Bacteria</taxon>
        <taxon>Pseudomonadati</taxon>
        <taxon>Bacteroidota</taxon>
        <taxon>Flavobacteriia</taxon>
        <taxon>Flavobacteriales</taxon>
        <taxon>Flavobacteriaceae</taxon>
        <taxon>Flagellimonas</taxon>
    </lineage>
</organism>
<accession>A0A4Q8QKZ9</accession>